<protein>
    <submittedName>
        <fullName evidence="1">Uncharacterized protein</fullName>
    </submittedName>
</protein>
<sequence>MTNDSLYKRLRRFGTLTESPNDIPDAVFALPSTIHWIRALAILVDDRAVAFQSARIFYGKVQKREMDDRTLNTVCEQLLFAFHQLAALRALSAVSSKADVARMAIITWYYGIYGAASAMVAAADGSFQNNHTATAQQWDAQFPSRGLAMAPFADRLPSVLKDDVANGLVPVRARGKHPLTNMPQTPEQAWGCIAEYLSGTAKWEQWNCQERIKAEAAFKDLGVDNFRSGPAKAMRDAAYRRRSIAFLQQASRYRGKANYRDAIFLAYGKTVAPRLEGLVDDLPVVLEGFTAMAAGYCSLRIGKANWGPFLQDLDENRSLSMSPVALWS</sequence>
<accession>A0AA86GNY1</accession>
<proteinExistence type="predicted"/>
<gene>
    <name evidence="1" type="ORF">SGRAN_4248</name>
</gene>
<dbReference type="AlphaFoldDB" id="A0AA86GNY1"/>
<dbReference type="RefSeq" id="WP_067186745.1">
    <property type="nucleotide sequence ID" value="NZ_CP012199.1"/>
</dbReference>
<keyword evidence="2" id="KW-1185">Reference proteome</keyword>
<organism evidence="1 2">
    <name type="scientific">Sphingopyxis granuli</name>
    <dbReference type="NCBI Taxonomy" id="267128"/>
    <lineage>
        <taxon>Bacteria</taxon>
        <taxon>Pseudomonadati</taxon>
        <taxon>Pseudomonadota</taxon>
        <taxon>Alphaproteobacteria</taxon>
        <taxon>Sphingomonadales</taxon>
        <taxon>Sphingomonadaceae</taxon>
        <taxon>Sphingopyxis</taxon>
    </lineage>
</organism>
<dbReference type="Proteomes" id="UP000058599">
    <property type="component" value="Chromosome"/>
</dbReference>
<reference evidence="1 2" key="1">
    <citation type="journal article" date="2016" name="BMC Genomics">
        <title>Genomic analysis of the nitrate-respiring Sphingopyxis granuli (formerly Sphingomonas macrogoltabida) strain TFA.</title>
        <authorList>
            <person name="Garcia-Romero I."/>
            <person name="Perez-Pulido A.J."/>
            <person name="Gonzalez-Flores Y.E."/>
            <person name="Reyes-Ramirez F."/>
            <person name="Santero E."/>
            <person name="Floriano B."/>
        </authorList>
    </citation>
    <scope>NUCLEOTIDE SEQUENCE [LARGE SCALE GENOMIC DNA]</scope>
    <source>
        <strain evidence="1 2">TFA</strain>
    </source>
</reference>
<name>A0AA86GNY1_9SPHN</name>
<dbReference type="KEGG" id="sgi:SGRAN_4248"/>
<dbReference type="EMBL" id="CP012199">
    <property type="protein sequence ID" value="AMG76574.1"/>
    <property type="molecule type" value="Genomic_DNA"/>
</dbReference>
<evidence type="ECO:0000313" key="1">
    <source>
        <dbReference type="EMBL" id="AMG76574.1"/>
    </source>
</evidence>
<evidence type="ECO:0000313" key="2">
    <source>
        <dbReference type="Proteomes" id="UP000058599"/>
    </source>
</evidence>